<feature type="compositionally biased region" description="Basic residues" evidence="1">
    <location>
        <begin position="331"/>
        <end position="346"/>
    </location>
</feature>
<dbReference type="PANTHER" id="PTHR34553">
    <property type="entry name" value="OS05G0597400 PROTEIN"/>
    <property type="match status" value="1"/>
</dbReference>
<keyword evidence="2" id="KW-1133">Transmembrane helix</keyword>
<evidence type="ECO:0000313" key="3">
    <source>
        <dbReference type="EMBL" id="KAK4777366.1"/>
    </source>
</evidence>
<proteinExistence type="predicted"/>
<accession>A0AAN7LA44</accession>
<dbReference type="EMBL" id="JAXIOK010000002">
    <property type="protein sequence ID" value="KAK4777366.1"/>
    <property type="molecule type" value="Genomic_DNA"/>
</dbReference>
<feature type="transmembrane region" description="Helical" evidence="2">
    <location>
        <begin position="143"/>
        <end position="166"/>
    </location>
</feature>
<keyword evidence="4" id="KW-1185">Reference proteome</keyword>
<comment type="caution">
    <text evidence="3">The sequence shown here is derived from an EMBL/GenBank/DDBJ whole genome shotgun (WGS) entry which is preliminary data.</text>
</comment>
<dbReference type="PANTHER" id="PTHR34553:SF4">
    <property type="entry name" value="G1_S-SPECIFIC CYCLIN-E PROTEIN"/>
    <property type="match status" value="1"/>
</dbReference>
<organism evidence="3 4">
    <name type="scientific">Trapa incisa</name>
    <dbReference type="NCBI Taxonomy" id="236973"/>
    <lineage>
        <taxon>Eukaryota</taxon>
        <taxon>Viridiplantae</taxon>
        <taxon>Streptophyta</taxon>
        <taxon>Embryophyta</taxon>
        <taxon>Tracheophyta</taxon>
        <taxon>Spermatophyta</taxon>
        <taxon>Magnoliopsida</taxon>
        <taxon>eudicotyledons</taxon>
        <taxon>Gunneridae</taxon>
        <taxon>Pentapetalae</taxon>
        <taxon>rosids</taxon>
        <taxon>malvids</taxon>
        <taxon>Myrtales</taxon>
        <taxon>Lythraceae</taxon>
        <taxon>Trapa</taxon>
    </lineage>
</organism>
<keyword evidence="2" id="KW-0812">Transmembrane</keyword>
<dbReference type="AlphaFoldDB" id="A0AAN7LA44"/>
<keyword evidence="2" id="KW-0472">Membrane</keyword>
<protein>
    <submittedName>
        <fullName evidence="3">Uncharacterized protein</fullName>
    </submittedName>
</protein>
<evidence type="ECO:0000256" key="1">
    <source>
        <dbReference type="SAM" id="MobiDB-lite"/>
    </source>
</evidence>
<dbReference type="Proteomes" id="UP001345219">
    <property type="component" value="Chromosome 14"/>
</dbReference>
<feature type="transmembrane region" description="Helical" evidence="2">
    <location>
        <begin position="41"/>
        <end position="59"/>
    </location>
</feature>
<feature type="transmembrane region" description="Helical" evidence="2">
    <location>
        <begin position="173"/>
        <end position="195"/>
    </location>
</feature>
<sequence length="346" mass="40197">MSDVRLLTLLESGLPSWVIFLQSYPVFCHFYHPWMFPLARTLYMIISIVTVLIGFYDLYKNVPVLEATVAHLCGPLLDWIETWEMVTRIKYLGTMLFLHNCQKALKWLLMMSNTTRSFFSVIAQPFVGPLSELFSLWNAFTEVVYSFCSIISMMVGSTCSLVADLVEILLMPFWLLLSLVWTIGNSILYPIFWMFSEMLYLPIRVVLALANTVAFIWTCLYGTIIEVWQCVSSIFKLASATKSAVSSTYEASLWRSLWDDLFSHVFRALRAILNGFAAFFIACNRHRLSIYNYIEAAIQKFFCWILQRSNFLDQDHGHHSLNTQPRNPSGLRRRRRRRSHLIGKQE</sequence>
<evidence type="ECO:0000256" key="2">
    <source>
        <dbReference type="SAM" id="Phobius"/>
    </source>
</evidence>
<feature type="region of interest" description="Disordered" evidence="1">
    <location>
        <begin position="317"/>
        <end position="346"/>
    </location>
</feature>
<reference evidence="3 4" key="1">
    <citation type="journal article" date="2023" name="Hortic Res">
        <title>Pangenome of water caltrop reveals structural variations and asymmetric subgenome divergence after allopolyploidization.</title>
        <authorList>
            <person name="Zhang X."/>
            <person name="Chen Y."/>
            <person name="Wang L."/>
            <person name="Yuan Y."/>
            <person name="Fang M."/>
            <person name="Shi L."/>
            <person name="Lu R."/>
            <person name="Comes H.P."/>
            <person name="Ma Y."/>
            <person name="Chen Y."/>
            <person name="Huang G."/>
            <person name="Zhou Y."/>
            <person name="Zheng Z."/>
            <person name="Qiu Y."/>
        </authorList>
    </citation>
    <scope>NUCLEOTIDE SEQUENCE [LARGE SCALE GENOMIC DNA]</scope>
    <source>
        <tissue evidence="3">Roots</tissue>
    </source>
</reference>
<name>A0AAN7LA44_9MYRT</name>
<gene>
    <name evidence="3" type="ORF">SAY87_017553</name>
</gene>
<evidence type="ECO:0000313" key="4">
    <source>
        <dbReference type="Proteomes" id="UP001345219"/>
    </source>
</evidence>
<feature type="transmembrane region" description="Helical" evidence="2">
    <location>
        <begin position="201"/>
        <end position="224"/>
    </location>
</feature>